<dbReference type="VEuPathDB" id="FungiDB:F4678DRAFT_448259"/>
<feature type="domain" description="C2H2-type" evidence="2">
    <location>
        <begin position="890"/>
        <end position="911"/>
    </location>
</feature>
<feature type="region of interest" description="Disordered" evidence="1">
    <location>
        <begin position="775"/>
        <end position="857"/>
    </location>
</feature>
<feature type="compositionally biased region" description="Polar residues" evidence="1">
    <location>
        <begin position="483"/>
        <end position="496"/>
    </location>
</feature>
<dbReference type="InterPro" id="IPR013087">
    <property type="entry name" value="Znf_C2H2_type"/>
</dbReference>
<name>A0A9W8TPD0_9PEZI</name>
<dbReference type="EMBL" id="JANPWZ010000229">
    <property type="protein sequence ID" value="KAJ3578333.1"/>
    <property type="molecule type" value="Genomic_DNA"/>
</dbReference>
<feature type="compositionally biased region" description="Polar residues" evidence="1">
    <location>
        <begin position="352"/>
        <end position="361"/>
    </location>
</feature>
<feature type="compositionally biased region" description="Polar residues" evidence="1">
    <location>
        <begin position="368"/>
        <end position="388"/>
    </location>
</feature>
<protein>
    <recommendedName>
        <fullName evidence="2">C2H2-type domain-containing protein</fullName>
    </recommendedName>
</protein>
<dbReference type="AlphaFoldDB" id="A0A9W8TPD0"/>
<feature type="compositionally biased region" description="Polar residues" evidence="1">
    <location>
        <begin position="543"/>
        <end position="557"/>
    </location>
</feature>
<feature type="compositionally biased region" description="Polar residues" evidence="1">
    <location>
        <begin position="826"/>
        <end position="853"/>
    </location>
</feature>
<feature type="region of interest" description="Disordered" evidence="1">
    <location>
        <begin position="136"/>
        <end position="194"/>
    </location>
</feature>
<proteinExistence type="predicted"/>
<feature type="region of interest" description="Disordered" evidence="1">
    <location>
        <begin position="340"/>
        <end position="397"/>
    </location>
</feature>
<feature type="compositionally biased region" description="Basic and acidic residues" evidence="1">
    <location>
        <begin position="164"/>
        <end position="186"/>
    </location>
</feature>
<comment type="caution">
    <text evidence="3">The sequence shown here is derived from an EMBL/GenBank/DDBJ whole genome shotgun (WGS) entry which is preliminary data.</text>
</comment>
<evidence type="ECO:0000313" key="3">
    <source>
        <dbReference type="EMBL" id="KAJ3578333.1"/>
    </source>
</evidence>
<feature type="compositionally biased region" description="Basic and acidic residues" evidence="1">
    <location>
        <begin position="431"/>
        <end position="445"/>
    </location>
</feature>
<feature type="compositionally biased region" description="Polar residues" evidence="1">
    <location>
        <begin position="446"/>
        <end position="462"/>
    </location>
</feature>
<accession>A0A9W8TPD0</accession>
<keyword evidence="4" id="KW-1185">Reference proteome</keyword>
<feature type="compositionally biased region" description="Polar residues" evidence="1">
    <location>
        <begin position="606"/>
        <end position="631"/>
    </location>
</feature>
<feature type="region of interest" description="Disordered" evidence="1">
    <location>
        <begin position="417"/>
        <end position="637"/>
    </location>
</feature>
<feature type="region of interest" description="Disordered" evidence="1">
    <location>
        <begin position="710"/>
        <end position="760"/>
    </location>
</feature>
<evidence type="ECO:0000256" key="1">
    <source>
        <dbReference type="SAM" id="MobiDB-lite"/>
    </source>
</evidence>
<evidence type="ECO:0000313" key="4">
    <source>
        <dbReference type="Proteomes" id="UP001148614"/>
    </source>
</evidence>
<dbReference type="PROSITE" id="PS00028">
    <property type="entry name" value="ZINC_FINGER_C2H2_1"/>
    <property type="match status" value="1"/>
</dbReference>
<feature type="compositionally biased region" description="Polar residues" evidence="1">
    <location>
        <begin position="778"/>
        <end position="788"/>
    </location>
</feature>
<dbReference type="Proteomes" id="UP001148614">
    <property type="component" value="Unassembled WGS sequence"/>
</dbReference>
<reference evidence="3" key="1">
    <citation type="submission" date="2022-07" db="EMBL/GenBank/DDBJ databases">
        <title>Genome Sequence of Xylaria arbuscula.</title>
        <authorList>
            <person name="Buettner E."/>
        </authorList>
    </citation>
    <scope>NUCLEOTIDE SEQUENCE</scope>
    <source>
        <strain evidence="3">VT107</strain>
    </source>
</reference>
<sequence>MRQKTPPSDGWCGVLSRVTATKDCVLQWIRDGEKIRSPQEVFQEKVHVLEDSIQKDRDLMSCSRDPDQLSGAFDRAVRCSGKLKELQINYESTACQKEESYYQSLEAHLRSLAKDIVDTLGTSLVEQALRLAQADFKSSSHPDADGTAPSPLPALRSGRKRRRPESPKPEKPSQRRLRRDLNRTEGEPAISIAGRRKHKDVDAITCPVAGEIYQGYRHNSKSWSAVLLLPLGDFADIGLTGTLKDTGLLNDEIPPCYKYKKGAKHIGWQVGFEDNGPSIIGRHFPVLFFDDQFLKSPKQSEFGWVAAKDLKEFDPEDPSVCFLSNYKPALDFYKHRHPERNPEMQQEEEMITTDNGSQTGEQLRDASKSTGAVSPTIAPSDSCLSSVAVSGPESDDEEMREAVELLGYDNELEDISRDVDVDKTIQPPKSDTLRDRQGIDPKLHQDSTNTRASTPVELSQNLPFERIASVPVSPNSPGEEHQSNLAENGDSNQPILSSDGIYPVVESQENARGVGDSMEYRSLTNSTTAAPKPQGDSADNDDTYNSRISVNSVPSNTTEKDQSIEGSDNTEPQLPREWPPIESDWQGELAISGADTQPRSPATPISPETQQQQNQDESRGSPISSVMTEPVTSVREEQRGMYTRTQIPATVAHQAVGTLGLTGSPEKVVPELSGARPQPSPSGVQTTQIEAMEIASAAIAMQNATRTRIKAPTHAPDRPRQHASNEYLPKAPFPPMNAPPLDAGGRYQRGTPWIPGGTQHPQITVLQPVRTYPGSNFHPIQTPASAVRQNAAPRDSRPGSLVTDYPPVSYKSHQPGGSDYRGSPISMPTPTSPLSFARISTNPPQSRVAQPSNEARKKKEPFWIQEHLTAKSYDNSRLNIQRNERGVYVCPYCPQEYPHSLPLETHIDRKHIDDGISQPRFEVA</sequence>
<gene>
    <name evidence="3" type="ORF">NPX13_g2224</name>
</gene>
<organism evidence="3 4">
    <name type="scientific">Xylaria arbuscula</name>
    <dbReference type="NCBI Taxonomy" id="114810"/>
    <lineage>
        <taxon>Eukaryota</taxon>
        <taxon>Fungi</taxon>
        <taxon>Dikarya</taxon>
        <taxon>Ascomycota</taxon>
        <taxon>Pezizomycotina</taxon>
        <taxon>Sordariomycetes</taxon>
        <taxon>Xylariomycetidae</taxon>
        <taxon>Xylariales</taxon>
        <taxon>Xylariaceae</taxon>
        <taxon>Xylaria</taxon>
    </lineage>
</organism>
<evidence type="ECO:0000259" key="2">
    <source>
        <dbReference type="PROSITE" id="PS00028"/>
    </source>
</evidence>